<keyword evidence="4" id="KW-1185">Reference proteome</keyword>
<dbReference type="GO" id="GO:0000271">
    <property type="term" value="P:polysaccharide biosynthetic process"/>
    <property type="evidence" value="ECO:0007669"/>
    <property type="project" value="TreeGrafter"/>
</dbReference>
<evidence type="ECO:0000313" key="3">
    <source>
        <dbReference type="EMBL" id="SEE54019.1"/>
    </source>
</evidence>
<dbReference type="SUPFAM" id="SSF53383">
    <property type="entry name" value="PLP-dependent transferases"/>
    <property type="match status" value="1"/>
</dbReference>
<protein>
    <submittedName>
        <fullName evidence="3">dTDP-4-amino-4,6-dideoxygalactose transaminase</fullName>
    </submittedName>
</protein>
<comment type="similarity">
    <text evidence="2">Belongs to the DegT/DnrJ/EryC1 family.</text>
</comment>
<dbReference type="AlphaFoldDB" id="A0A1H5JNC0"/>
<dbReference type="OrthoDB" id="9804264at2"/>
<dbReference type="STRING" id="561176.SAMN04488561_1664"/>
<dbReference type="PANTHER" id="PTHR30244">
    <property type="entry name" value="TRANSAMINASE"/>
    <property type="match status" value="1"/>
</dbReference>
<dbReference type="Pfam" id="PF01041">
    <property type="entry name" value="DegT_DnrJ_EryC1"/>
    <property type="match status" value="1"/>
</dbReference>
<name>A0A1H5JNC0_9ACTN</name>
<dbReference type="InterPro" id="IPR000653">
    <property type="entry name" value="DegT/StrS_aminotransferase"/>
</dbReference>
<dbReference type="Gene3D" id="3.90.1150.10">
    <property type="entry name" value="Aspartate Aminotransferase, domain 1"/>
    <property type="match status" value="1"/>
</dbReference>
<dbReference type="InterPro" id="IPR015421">
    <property type="entry name" value="PyrdxlP-dep_Trfase_major"/>
</dbReference>
<reference evidence="4" key="1">
    <citation type="submission" date="2016-10" db="EMBL/GenBank/DDBJ databases">
        <authorList>
            <person name="Varghese N."/>
            <person name="Submissions S."/>
        </authorList>
    </citation>
    <scope>NUCLEOTIDE SEQUENCE [LARGE SCALE GENOMIC DNA]</scope>
    <source>
        <strain evidence="4">DSM 45237</strain>
    </source>
</reference>
<dbReference type="Proteomes" id="UP000181980">
    <property type="component" value="Unassembled WGS sequence"/>
</dbReference>
<organism evidence="3 4">
    <name type="scientific">Jiangella alba</name>
    <dbReference type="NCBI Taxonomy" id="561176"/>
    <lineage>
        <taxon>Bacteria</taxon>
        <taxon>Bacillati</taxon>
        <taxon>Actinomycetota</taxon>
        <taxon>Actinomycetes</taxon>
        <taxon>Jiangellales</taxon>
        <taxon>Jiangellaceae</taxon>
        <taxon>Jiangella</taxon>
    </lineage>
</organism>
<keyword evidence="2" id="KW-0663">Pyridoxal phosphate</keyword>
<proteinExistence type="inferred from homology"/>
<dbReference type="EMBL" id="FNUC01000003">
    <property type="protein sequence ID" value="SEE54019.1"/>
    <property type="molecule type" value="Genomic_DNA"/>
</dbReference>
<dbReference type="GO" id="GO:0030170">
    <property type="term" value="F:pyridoxal phosphate binding"/>
    <property type="evidence" value="ECO:0007669"/>
    <property type="project" value="TreeGrafter"/>
</dbReference>
<dbReference type="PANTHER" id="PTHR30244:SF34">
    <property type="entry name" value="DTDP-4-AMINO-4,6-DIDEOXYGALACTOSE TRANSAMINASE"/>
    <property type="match status" value="1"/>
</dbReference>
<dbReference type="InterPro" id="IPR015424">
    <property type="entry name" value="PyrdxlP-dep_Trfase"/>
</dbReference>
<dbReference type="Gene3D" id="3.40.640.10">
    <property type="entry name" value="Type I PLP-dependent aspartate aminotransferase-like (Major domain)"/>
    <property type="match status" value="1"/>
</dbReference>
<gene>
    <name evidence="3" type="ORF">SAMN04488561_1664</name>
</gene>
<accession>A0A1H5JNC0</accession>
<evidence type="ECO:0000313" key="4">
    <source>
        <dbReference type="Proteomes" id="UP000181980"/>
    </source>
</evidence>
<evidence type="ECO:0000256" key="1">
    <source>
        <dbReference type="ARBA" id="ARBA00001933"/>
    </source>
</evidence>
<dbReference type="InterPro" id="IPR015422">
    <property type="entry name" value="PyrdxlP-dep_Trfase_small"/>
</dbReference>
<evidence type="ECO:0000256" key="2">
    <source>
        <dbReference type="RuleBase" id="RU004508"/>
    </source>
</evidence>
<dbReference type="GO" id="GO:0008483">
    <property type="term" value="F:transaminase activity"/>
    <property type="evidence" value="ECO:0007669"/>
    <property type="project" value="TreeGrafter"/>
</dbReference>
<sequence length="432" mass="46395">MLRTLADVTMELAIEGGTAAFGHEPPRYPRFSAAILERLVQVISTGPTQGLSKHHPVVGEFERALAEFHEVPHCLSASSGHGALQSALIGLEIADGDHVITSPYSWGASVSCILHNGAVPVFCDVSAETGLIDPDGLEPALTPHTRAVLVPHLYGQVSDMTAILDFAGRHDLAVIEDGSQAHGARHRGRRLGSLGDAAGFSINGVKPLATTEGGYLVTRHESVYWTPTISAQHAGRGELIGRASEPGFPDDLRDLVDTLVYTYRPNLASLILALDQLPHVDELNANRRANAEALRKKIDGLDLFAMPAHPADDSPVYHMVTINVRVPEWRDAILRVLQAEGVPAVSYVARGLNESPRLSPSYAGPKVMWTGAIRRSGYDATAADLPGMRAKVAASIEIPWNYVEENEDLTTDLAHAFAKIQANTGALRRLAA</sequence>
<comment type="cofactor">
    <cofactor evidence="1">
        <name>pyridoxal 5'-phosphate</name>
        <dbReference type="ChEBI" id="CHEBI:597326"/>
    </cofactor>
</comment>